<feature type="compositionally biased region" description="Basic and acidic residues" evidence="1">
    <location>
        <begin position="818"/>
        <end position="861"/>
    </location>
</feature>
<feature type="compositionally biased region" description="Basic and acidic residues" evidence="1">
    <location>
        <begin position="177"/>
        <end position="207"/>
    </location>
</feature>
<feature type="region of interest" description="Disordered" evidence="1">
    <location>
        <begin position="1065"/>
        <end position="1125"/>
    </location>
</feature>
<feature type="compositionally biased region" description="Basic and acidic residues" evidence="1">
    <location>
        <begin position="333"/>
        <end position="354"/>
    </location>
</feature>
<evidence type="ECO:0000313" key="3">
    <source>
        <dbReference type="Proteomes" id="UP000186817"/>
    </source>
</evidence>
<dbReference type="CDD" id="cd09272">
    <property type="entry name" value="RNase_HI_RT_Ty1"/>
    <property type="match status" value="1"/>
</dbReference>
<dbReference type="OrthoDB" id="446966at2759"/>
<feature type="compositionally biased region" description="Acidic residues" evidence="1">
    <location>
        <begin position="251"/>
        <end position="261"/>
    </location>
</feature>
<feature type="compositionally biased region" description="Basic and acidic residues" evidence="1">
    <location>
        <begin position="470"/>
        <end position="484"/>
    </location>
</feature>
<feature type="region of interest" description="Disordered" evidence="1">
    <location>
        <begin position="799"/>
        <end position="861"/>
    </location>
</feature>
<feature type="compositionally biased region" description="Low complexity" evidence="1">
    <location>
        <begin position="530"/>
        <end position="552"/>
    </location>
</feature>
<dbReference type="EMBL" id="LSRX01001387">
    <property type="protein sequence ID" value="OLP80355.1"/>
    <property type="molecule type" value="Genomic_DNA"/>
</dbReference>
<comment type="caution">
    <text evidence="2">The sequence shown here is derived from an EMBL/GenBank/DDBJ whole genome shotgun (WGS) entry which is preliminary data.</text>
</comment>
<feature type="compositionally biased region" description="Basic and acidic residues" evidence="1">
    <location>
        <begin position="390"/>
        <end position="411"/>
    </location>
</feature>
<evidence type="ECO:0000313" key="2">
    <source>
        <dbReference type="EMBL" id="OLP80355.1"/>
    </source>
</evidence>
<feature type="compositionally biased region" description="Low complexity" evidence="1">
    <location>
        <begin position="2157"/>
        <end position="2172"/>
    </location>
</feature>
<dbReference type="PANTHER" id="PTHR45725:SF1">
    <property type="entry name" value="DISHEVELLED ASSOCIATED ACTIVATOR OF MORPHOGENESIS, ISOFORM D"/>
    <property type="match status" value="1"/>
</dbReference>
<feature type="compositionally biased region" description="Polar residues" evidence="1">
    <location>
        <begin position="111"/>
        <end position="138"/>
    </location>
</feature>
<organism evidence="2 3">
    <name type="scientific">Symbiodinium microadriaticum</name>
    <name type="common">Dinoflagellate</name>
    <name type="synonym">Zooxanthella microadriatica</name>
    <dbReference type="NCBI Taxonomy" id="2951"/>
    <lineage>
        <taxon>Eukaryota</taxon>
        <taxon>Sar</taxon>
        <taxon>Alveolata</taxon>
        <taxon>Dinophyceae</taxon>
        <taxon>Suessiales</taxon>
        <taxon>Symbiodiniaceae</taxon>
        <taxon>Symbiodinium</taxon>
    </lineage>
</organism>
<reference evidence="2 3" key="1">
    <citation type="submission" date="2016-02" db="EMBL/GenBank/DDBJ databases">
        <title>Genome analysis of coral dinoflagellate symbionts highlights evolutionary adaptations to a symbiotic lifestyle.</title>
        <authorList>
            <person name="Aranda M."/>
            <person name="Li Y."/>
            <person name="Liew Y.J."/>
            <person name="Baumgarten S."/>
            <person name="Simakov O."/>
            <person name="Wilson M."/>
            <person name="Piel J."/>
            <person name="Ashoor H."/>
            <person name="Bougouffa S."/>
            <person name="Bajic V.B."/>
            <person name="Ryu T."/>
            <person name="Ravasi T."/>
            <person name="Bayer T."/>
            <person name="Micklem G."/>
            <person name="Kim H."/>
            <person name="Bhak J."/>
            <person name="Lajeunesse T.C."/>
            <person name="Voolstra C.R."/>
        </authorList>
    </citation>
    <scope>NUCLEOTIDE SEQUENCE [LARGE SCALE GENOMIC DNA]</scope>
    <source>
        <strain evidence="2 3">CCMP2467</strain>
    </source>
</reference>
<feature type="compositionally biased region" description="Low complexity" evidence="1">
    <location>
        <begin position="560"/>
        <end position="573"/>
    </location>
</feature>
<feature type="compositionally biased region" description="Low complexity" evidence="1">
    <location>
        <begin position="288"/>
        <end position="297"/>
    </location>
</feature>
<protein>
    <submittedName>
        <fullName evidence="2">Putative mitochondrial protein</fullName>
    </submittedName>
</protein>
<feature type="region of interest" description="Disordered" evidence="1">
    <location>
        <begin position="18"/>
        <end position="47"/>
    </location>
</feature>
<evidence type="ECO:0000256" key="1">
    <source>
        <dbReference type="SAM" id="MobiDB-lite"/>
    </source>
</evidence>
<feature type="compositionally biased region" description="Basic and acidic residues" evidence="1">
    <location>
        <begin position="309"/>
        <end position="323"/>
    </location>
</feature>
<gene>
    <name evidence="2" type="ORF">AK812_SmicGene39246</name>
</gene>
<keyword evidence="3" id="KW-1185">Reference proteome</keyword>
<dbReference type="InterPro" id="IPR051425">
    <property type="entry name" value="Formin_Homology"/>
</dbReference>
<feature type="compositionally biased region" description="Low complexity" evidence="1">
    <location>
        <begin position="2121"/>
        <end position="2130"/>
    </location>
</feature>
<dbReference type="Proteomes" id="UP000186817">
    <property type="component" value="Unassembled WGS sequence"/>
</dbReference>
<feature type="region of interest" description="Disordered" evidence="1">
    <location>
        <begin position="111"/>
        <end position="602"/>
    </location>
</feature>
<proteinExistence type="predicted"/>
<feature type="compositionally biased region" description="Pro residues" evidence="1">
    <location>
        <begin position="412"/>
        <end position="435"/>
    </location>
</feature>
<sequence length="2334" mass="257317">MHHLCAKWDTYTSSVMTWKRPVGPEGTPSPGSEEAEAHPSSRFTSSRGWLRVAPPKRGIQRFSLSWERVEPPFFKTSRNWDEEEDWNRDRWRSRNWWETTEQDQHWSWQEETWQQDGQDWDQHNSWQYEAWGQDSSDPTDPWQGWEGVAAWNERQAAKSDSSRRPRSPAQEPASGSRQREDPPCKKGRAWWERPPPEYHWKDGEWKKKNTRGTRSLQKQAERIERGQKRRLENPHREREEPPAPEAPAAPPEEESSEESLDTEAPPLVLQEAPVPPKPADDESEESSSDSSSSSSSEQEPEPLPSNPAERIRAVRLESSESEGKPNGPFSPPRDPRPRPRNKAAREEPPRKAAKPEPPQVPEPRRSAYAPFAWSPPKSEGKPSGPFSPPRDPRPRPRNKAAREDPPRKAAKPEPPQVPEPRTPTTPPEVPEPRTPPQAANEPEPAPAEPQQEEAEPGPIAEATASGDPETATKPEPTELEEAARAADGAFVVVKEEPDYSEDEPLPQADPPAAESWVFVRDLLDETAADPEAPTNPAQAPEEAAAATADSSTGAGGPAEAGGTAPAGSTAESTLGSTIESLGVSEGSLDGDPAAECDDTAAGISPGDDWERFVWQLETYAALVDSSFPGHLEEARREGDDADETVESEEYRQLSVKLFGMLVSLVSECAPALKIARGIRRQDGFLLWRQLWREFHPEQANRGLIWRRALLSPKFPSKEGEFSAALQEWESDYLAKYEAEFGVEKAISDEDKRALLMVESPSALKQHLAMTAGKLTKYEDVRGLVVSYLQAKRVWTPSGAYAQPAGRRHHDPDAMDIGKVGDAKGKDPKGKGKGKGKDDPKGKGKDRKGKEGKGKDTQKEKEKCPICWRTGHTVKECWYNSKGKGKGAQQKGGVHAVNDDTASQLSAGPSASVAGSTAATAATTKPGVRHISDQKMRILAVSGERQGYLLVDTGATVSVCRPDTFLEPVNTAARLYSVDDTPLDTKGTVEPVLKLGRRSRQEAKTTFQVVSGITDDILADFIRSGRQFLMPYTCAGRPRKRTRVAAIGEEENYPDDPEAQAVADFARAEAAAEEERRELAEDPGGSLESGPPPPDPEPVTESVPVEPTEEDKERAGAGCTAVSQTPGIKVPKKGAECGNFVLDTVEQYLNTLGHSRVTLQIDSEGSLRSVATAIRTRMGPQKVKVRESPPYSHQSQGAVEGEHSLLAGLVRTWLMDLQNRYPNCGVDVNHTVFPWLVKYAAWSVARFQVKTTDKMTPYKIVNGVEYLSSICRFGETVMAKLPKPGTKAQRRWIRGLWVGKLDRDNTNIILTECGALSVRSVRRLPAEAQANRTLMGSAAGVPWALRQGRVLREPPPMVAQPVVLPAPTVEATAAEEPDEYRELEGPAQLPTMAHEGEARRVDQEAQDVEAAAVLEDLVPLEDIEVFPLGGGIGDPASELGHRSPRDLVKGGWGKEAQSAKERATRIESWACADDPAQTQQRLASVMELLDSAFTPVHKRDKPTAAQTFHYKWVDKVKEGVAKSRFTCADVKRAYTAEQEQDLRVFVPTPTPEAHALLEITALQKGCAMRTFDIVAAFLIGQDRGAQEEKWVYMRPPPEWRPIWEEWVREQPPADQARLWGQFNEMLFRLDGNLYGRRTAGSVYRDELEEVLCVKLKETGRYDFKRGVKDPCVYRCLKTGIVVVHHIDDGDAASLNKLLDEDLAAHCEITTGPLEAEGVSGEVLGKTKTRLPGCILTAPDPKHAENIIKALGLKPGEKSPVPSRKPDLSDTTLLEAGDAARYRSAVGSGIYLSADRRDIQYAVKELARHMAAPRRCDMNQAMLLGRYLQQRPSLVRVTILDPEAHDGPLQLDVFCDSDWGGCVETRRSTDCHVVVLGGGVVTTSTQTQPGLPATSSPDAELRGISRACREAIFVHDLAVLDFGLTLEVPRIWSDSSTGITAAKRIGPGTKLRHLDVSEFYVQGAVQAGKVLLRKVKGTENPANYLTKHPKTGNEVAQALPSLAMVDPNQVTGNTASERHSVKLVRANPPSQWKPVLPFKPSLAIAGATVARQILGVKAQPREEELIQWTLQTTMLLGLITWLVLLWFVCRWATGCCSRVLLRWRRQEAPQPEHEPSESEEEPVVQTPPVAVENLFRTPVRVEPPRDLRPPAPEPEPLDGEAGAAAEAAEPAQDEPAPPPVAAAPQGQRVRRRRLQPGARLPPVPQHNHGEMYYAPTRRTVHLYRNCVGLASVPQGDIIVENLCLTCWGGMIIGTRHEDSAKFFVVGENYTPHVFRTCGEIRGWASANGPSPPEEFAPPHYECGNQVYLYRRQGQKGHEDVVAAMHRDRSQRAKTYG</sequence>
<name>A0A1Q9CBP6_SYMMI</name>
<feature type="compositionally biased region" description="Basic and acidic residues" evidence="1">
    <location>
        <begin position="219"/>
        <end position="241"/>
    </location>
</feature>
<dbReference type="PANTHER" id="PTHR45725">
    <property type="entry name" value="FORMIN HOMOLOGY 2 FAMILY MEMBER"/>
    <property type="match status" value="1"/>
</dbReference>
<accession>A0A1Q9CBP6</accession>
<feature type="compositionally biased region" description="Low complexity" evidence="1">
    <location>
        <begin position="374"/>
        <end position="384"/>
    </location>
</feature>
<feature type="region of interest" description="Disordered" evidence="1">
    <location>
        <begin position="2106"/>
        <end position="2188"/>
    </location>
</feature>